<comment type="caution">
    <text evidence="1">The sequence shown here is derived from an EMBL/GenBank/DDBJ whole genome shotgun (WGS) entry which is preliminary data.</text>
</comment>
<gene>
    <name evidence="1" type="ORF">ACE1CA_24390</name>
</gene>
<accession>A0ABV4WRH7</accession>
<organism evidence="1 2">
    <name type="scientific">Floridaenema evergladense BLCC-F167</name>
    <dbReference type="NCBI Taxonomy" id="3153639"/>
    <lineage>
        <taxon>Bacteria</taxon>
        <taxon>Bacillati</taxon>
        <taxon>Cyanobacteriota</taxon>
        <taxon>Cyanophyceae</taxon>
        <taxon>Oscillatoriophycideae</taxon>
        <taxon>Aerosakkonematales</taxon>
        <taxon>Aerosakkonemataceae</taxon>
        <taxon>Floridanema</taxon>
        <taxon>Floridanema evergladense</taxon>
    </lineage>
</organism>
<reference evidence="1 2" key="1">
    <citation type="submission" date="2024-09" db="EMBL/GenBank/DDBJ databases">
        <title>Floridaenema gen nov. (Aerosakkonemataceae, Aerosakkonematales ord. nov., Cyanobacteria) from benthic tropical and subtropical fresh waters, with the description of four new species.</title>
        <authorList>
            <person name="Moretto J.A."/>
            <person name="Berthold D.E."/>
            <person name="Lefler F.W."/>
            <person name="Huang I.-S."/>
            <person name="Laughinghouse H. IV."/>
        </authorList>
    </citation>
    <scope>NUCLEOTIDE SEQUENCE [LARGE SCALE GENOMIC DNA]</scope>
    <source>
        <strain evidence="1 2">BLCC-F167</strain>
    </source>
</reference>
<dbReference type="EMBL" id="JBHFNT010000218">
    <property type="protein sequence ID" value="MFB2837681.1"/>
    <property type="molecule type" value="Genomic_DNA"/>
</dbReference>
<evidence type="ECO:0000313" key="2">
    <source>
        <dbReference type="Proteomes" id="UP001576780"/>
    </source>
</evidence>
<sequence length="57" mass="6731">MYNSFDEQIRQRIKEMDEMDKNIKSVPEQVRDSLHEAIELLKLQVQNIEKNLGGNLT</sequence>
<dbReference type="Proteomes" id="UP001576780">
    <property type="component" value="Unassembled WGS sequence"/>
</dbReference>
<evidence type="ECO:0000313" key="1">
    <source>
        <dbReference type="EMBL" id="MFB2837681.1"/>
    </source>
</evidence>
<proteinExistence type="predicted"/>
<dbReference type="RefSeq" id="WP_413280019.1">
    <property type="nucleotide sequence ID" value="NZ_JBHFNT010000218.1"/>
</dbReference>
<protein>
    <submittedName>
        <fullName evidence="1">Uncharacterized protein</fullName>
    </submittedName>
</protein>
<keyword evidence="2" id="KW-1185">Reference proteome</keyword>
<name>A0ABV4WRH7_9CYAN</name>